<proteinExistence type="predicted"/>
<comment type="caution">
    <text evidence="2">The sequence shown here is derived from an EMBL/GenBank/DDBJ whole genome shotgun (WGS) entry which is preliminary data.</text>
</comment>
<accession>A0ABN9Q8N7</accession>
<feature type="compositionally biased region" description="Pro residues" evidence="1">
    <location>
        <begin position="113"/>
        <end position="126"/>
    </location>
</feature>
<dbReference type="EMBL" id="CAUYUJ010002456">
    <property type="protein sequence ID" value="CAK0800882.1"/>
    <property type="molecule type" value="Genomic_DNA"/>
</dbReference>
<dbReference type="Proteomes" id="UP001189429">
    <property type="component" value="Unassembled WGS sequence"/>
</dbReference>
<reference evidence="2" key="1">
    <citation type="submission" date="2023-10" db="EMBL/GenBank/DDBJ databases">
        <authorList>
            <person name="Chen Y."/>
            <person name="Shah S."/>
            <person name="Dougan E. K."/>
            <person name="Thang M."/>
            <person name="Chan C."/>
        </authorList>
    </citation>
    <scope>NUCLEOTIDE SEQUENCE [LARGE SCALE GENOMIC DNA]</scope>
</reference>
<keyword evidence="3" id="KW-1185">Reference proteome</keyword>
<gene>
    <name evidence="2" type="ORF">PCOR1329_LOCUS8911</name>
</gene>
<evidence type="ECO:0000256" key="1">
    <source>
        <dbReference type="SAM" id="MobiDB-lite"/>
    </source>
</evidence>
<sequence length="186" mass="19097">MISKLTTSKGDVTRELALRADRLQNFIKAVKHRTISGAEPGAILEDRTEQTDWVVSLQAVKSALHDSEQATTVSSSRIQHVIGSEMGCDGGAGSYAVGGGGEDFRGNGLSGEVPPPPPPTPTPTPTPGDDGDRGSGIGGGRAGSDDGASGVGGTSSRKPQRDRALHKMTRACLEISSMTGSLLMNG</sequence>
<name>A0ABN9Q8N7_9DINO</name>
<evidence type="ECO:0000313" key="2">
    <source>
        <dbReference type="EMBL" id="CAK0800882.1"/>
    </source>
</evidence>
<protein>
    <submittedName>
        <fullName evidence="2">Uncharacterized protein</fullName>
    </submittedName>
</protein>
<evidence type="ECO:0000313" key="3">
    <source>
        <dbReference type="Proteomes" id="UP001189429"/>
    </source>
</evidence>
<organism evidence="2 3">
    <name type="scientific">Prorocentrum cordatum</name>
    <dbReference type="NCBI Taxonomy" id="2364126"/>
    <lineage>
        <taxon>Eukaryota</taxon>
        <taxon>Sar</taxon>
        <taxon>Alveolata</taxon>
        <taxon>Dinophyceae</taxon>
        <taxon>Prorocentrales</taxon>
        <taxon>Prorocentraceae</taxon>
        <taxon>Prorocentrum</taxon>
    </lineage>
</organism>
<feature type="region of interest" description="Disordered" evidence="1">
    <location>
        <begin position="93"/>
        <end position="167"/>
    </location>
</feature>